<evidence type="ECO:0000256" key="2">
    <source>
        <dbReference type="ARBA" id="ARBA00022801"/>
    </source>
</evidence>
<comment type="caution">
    <text evidence="4">The sequence shown here is derived from an EMBL/GenBank/DDBJ whole genome shotgun (WGS) entry which is preliminary data.</text>
</comment>
<dbReference type="PANTHER" id="PTHR31793:SF27">
    <property type="entry name" value="NOVEL THIOESTERASE SUPERFAMILY DOMAIN AND SAPOSIN A-TYPE DOMAIN CONTAINING PROTEIN (0610012H03RIK)"/>
    <property type="match status" value="1"/>
</dbReference>
<evidence type="ECO:0000313" key="5">
    <source>
        <dbReference type="Proteomes" id="UP000238362"/>
    </source>
</evidence>
<dbReference type="Gene3D" id="3.10.129.10">
    <property type="entry name" value="Hotdog Thioesterase"/>
    <property type="match status" value="1"/>
</dbReference>
<dbReference type="PANTHER" id="PTHR31793">
    <property type="entry name" value="4-HYDROXYBENZOYL-COA THIOESTERASE FAMILY MEMBER"/>
    <property type="match status" value="1"/>
</dbReference>
<dbReference type="InterPro" id="IPR006683">
    <property type="entry name" value="Thioestr_dom"/>
</dbReference>
<dbReference type="Proteomes" id="UP000238362">
    <property type="component" value="Unassembled WGS sequence"/>
</dbReference>
<evidence type="ECO:0000313" key="4">
    <source>
        <dbReference type="EMBL" id="PRX45108.1"/>
    </source>
</evidence>
<dbReference type="SUPFAM" id="SSF54637">
    <property type="entry name" value="Thioesterase/thiol ester dehydrase-isomerase"/>
    <property type="match status" value="1"/>
</dbReference>
<dbReference type="PROSITE" id="PS01328">
    <property type="entry name" value="4HBCOA_THIOESTERASE"/>
    <property type="match status" value="1"/>
</dbReference>
<dbReference type="InterPro" id="IPR029069">
    <property type="entry name" value="HotDog_dom_sf"/>
</dbReference>
<proteinExistence type="inferred from homology"/>
<keyword evidence="5" id="KW-1185">Reference proteome</keyword>
<dbReference type="InterPro" id="IPR008272">
    <property type="entry name" value="HB-CoA_thioesterase_AS"/>
</dbReference>
<dbReference type="Pfam" id="PF03061">
    <property type="entry name" value="4HBT"/>
    <property type="match status" value="1"/>
</dbReference>
<feature type="domain" description="Thioesterase" evidence="3">
    <location>
        <begin position="22"/>
        <end position="105"/>
    </location>
</feature>
<accession>A0A2T0LPF2</accession>
<dbReference type="InterPro" id="IPR006684">
    <property type="entry name" value="YbgC/YbaW"/>
</dbReference>
<organism evidence="4 5">
    <name type="scientific">Prauserella shujinwangii</name>
    <dbReference type="NCBI Taxonomy" id="1453103"/>
    <lineage>
        <taxon>Bacteria</taxon>
        <taxon>Bacillati</taxon>
        <taxon>Actinomycetota</taxon>
        <taxon>Actinomycetes</taxon>
        <taxon>Pseudonocardiales</taxon>
        <taxon>Pseudonocardiaceae</taxon>
        <taxon>Prauserella</taxon>
    </lineage>
</organism>
<reference evidence="4 5" key="1">
    <citation type="submission" date="2018-03" db="EMBL/GenBank/DDBJ databases">
        <title>Genomic Encyclopedia of Type Strains, Phase III (KMG-III): the genomes of soil and plant-associated and newly described type strains.</title>
        <authorList>
            <person name="Whitman W."/>
        </authorList>
    </citation>
    <scope>NUCLEOTIDE SEQUENCE [LARGE SCALE GENOMIC DNA]</scope>
    <source>
        <strain evidence="4 5">CGMCC 4.7125</strain>
    </source>
</reference>
<protein>
    <submittedName>
        <fullName evidence="4">Acyl-CoA thioester hydrolase</fullName>
    </submittedName>
</protein>
<dbReference type="CDD" id="cd00586">
    <property type="entry name" value="4HBT"/>
    <property type="match status" value="1"/>
</dbReference>
<dbReference type="EMBL" id="PVNH01000010">
    <property type="protein sequence ID" value="PRX45108.1"/>
    <property type="molecule type" value="Genomic_DNA"/>
</dbReference>
<name>A0A2T0LPF2_9PSEU</name>
<dbReference type="PIRSF" id="PIRSF003230">
    <property type="entry name" value="YbgC"/>
    <property type="match status" value="1"/>
</dbReference>
<comment type="similarity">
    <text evidence="1">Belongs to the 4-hydroxybenzoyl-CoA thioesterase family.</text>
</comment>
<dbReference type="NCBIfam" id="TIGR00051">
    <property type="entry name" value="YbgC/FadM family acyl-CoA thioesterase"/>
    <property type="match status" value="1"/>
</dbReference>
<evidence type="ECO:0000259" key="3">
    <source>
        <dbReference type="Pfam" id="PF03061"/>
    </source>
</evidence>
<keyword evidence="2 4" id="KW-0378">Hydrolase</keyword>
<sequence length="139" mass="15616">MGDWEPMVRMPLRVRYHECDPQGIVFHANYLAYVDMASFELCAALFGSHAAMLERGVDLVVAEAGLRYLAPCRFDDELVVSLGVERVGTTSMVIGIRIHRGEQLVAEGANRYVWVRTVDYRPAPPPEDARELLLRAQPS</sequence>
<evidence type="ECO:0000256" key="1">
    <source>
        <dbReference type="ARBA" id="ARBA00005953"/>
    </source>
</evidence>
<gene>
    <name evidence="4" type="ORF">B0I33_110207</name>
</gene>
<dbReference type="InterPro" id="IPR050563">
    <property type="entry name" value="4-hydroxybenzoyl-CoA_TE"/>
</dbReference>
<dbReference type="GO" id="GO:0047617">
    <property type="term" value="F:fatty acyl-CoA hydrolase activity"/>
    <property type="evidence" value="ECO:0007669"/>
    <property type="project" value="TreeGrafter"/>
</dbReference>
<dbReference type="AlphaFoldDB" id="A0A2T0LPF2"/>